<dbReference type="InterPro" id="IPR004031">
    <property type="entry name" value="PMP22/EMP/MP20/Claudin"/>
</dbReference>
<feature type="transmembrane region" description="Helical" evidence="5">
    <location>
        <begin position="137"/>
        <end position="158"/>
    </location>
</feature>
<protein>
    <submittedName>
        <fullName evidence="6">Transmembrane protein</fullName>
    </submittedName>
</protein>
<dbReference type="Pfam" id="PF13903">
    <property type="entry name" value="Claudin_2"/>
    <property type="match status" value="1"/>
</dbReference>
<organism evidence="6 7">
    <name type="scientific">Ophiophagus hannah</name>
    <name type="common">King cobra</name>
    <name type="synonym">Naja hannah</name>
    <dbReference type="NCBI Taxonomy" id="8665"/>
    <lineage>
        <taxon>Eukaryota</taxon>
        <taxon>Metazoa</taxon>
        <taxon>Chordata</taxon>
        <taxon>Craniata</taxon>
        <taxon>Vertebrata</taxon>
        <taxon>Euteleostomi</taxon>
        <taxon>Lepidosauria</taxon>
        <taxon>Squamata</taxon>
        <taxon>Bifurcata</taxon>
        <taxon>Unidentata</taxon>
        <taxon>Episquamata</taxon>
        <taxon>Toxicofera</taxon>
        <taxon>Serpentes</taxon>
        <taxon>Colubroidea</taxon>
        <taxon>Elapidae</taxon>
        <taxon>Elapinae</taxon>
        <taxon>Ophiophagus</taxon>
    </lineage>
</organism>
<sequence>MKVTLNRVSVFAVLTAVLSFTFLVAALATDFWYQIDASGLEELTNHTSSLKSHRGLWRTCQSLATLLQVSIFIAYSSALFKEVASFQGRKNLMENLNIQFGWSLAFAWVSIGTELLTGLAFILMAKMVGPEMTVGQFHLRVSELVLFTALSIPGLFLFSHHCFDLNLHGAFVVLLPLSLIIIVFGGMAALATLLGVSIYIAYSAALFKHVASFQGRKNFMENLNIQFGWSLAFAWVSIAAELLTGLAFILMAKMVGQKR</sequence>
<evidence type="ECO:0000256" key="4">
    <source>
        <dbReference type="ARBA" id="ARBA00023136"/>
    </source>
</evidence>
<keyword evidence="7" id="KW-1185">Reference proteome</keyword>
<keyword evidence="4 5" id="KW-0472">Membrane</keyword>
<evidence type="ECO:0000256" key="2">
    <source>
        <dbReference type="ARBA" id="ARBA00022692"/>
    </source>
</evidence>
<keyword evidence="3 5" id="KW-1133">Transmembrane helix</keyword>
<dbReference type="Proteomes" id="UP000018936">
    <property type="component" value="Unassembled WGS sequence"/>
</dbReference>
<evidence type="ECO:0000313" key="6">
    <source>
        <dbReference type="EMBL" id="ETE66615.1"/>
    </source>
</evidence>
<dbReference type="GO" id="GO:0016324">
    <property type="term" value="C:apical plasma membrane"/>
    <property type="evidence" value="ECO:0007669"/>
    <property type="project" value="TreeGrafter"/>
</dbReference>
<evidence type="ECO:0000256" key="5">
    <source>
        <dbReference type="SAM" id="Phobius"/>
    </source>
</evidence>
<dbReference type="AlphaFoldDB" id="V8NX26"/>
<accession>V8NX26</accession>
<dbReference type="Gene3D" id="1.20.140.150">
    <property type="match status" value="3"/>
</dbReference>
<feature type="non-terminal residue" evidence="6">
    <location>
        <position position="259"/>
    </location>
</feature>
<dbReference type="PANTHER" id="PTHR20516:SF2">
    <property type="entry name" value="TRANSMEMBRANE PROTEIN 114"/>
    <property type="match status" value="1"/>
</dbReference>
<dbReference type="InterPro" id="IPR039951">
    <property type="entry name" value="TMEM114/TMEM235"/>
</dbReference>
<evidence type="ECO:0000256" key="1">
    <source>
        <dbReference type="ARBA" id="ARBA00004141"/>
    </source>
</evidence>
<feature type="transmembrane region" description="Helical" evidence="5">
    <location>
        <begin position="100"/>
        <end position="125"/>
    </location>
</feature>
<feature type="transmembrane region" description="Helical" evidence="5">
    <location>
        <begin position="227"/>
        <end position="252"/>
    </location>
</feature>
<proteinExistence type="predicted"/>
<dbReference type="OrthoDB" id="9626630at2759"/>
<dbReference type="PANTHER" id="PTHR20516">
    <property type="entry name" value="TRANSMEMBRANE PROTEIN 114/235 FAMILY MEMBER"/>
    <property type="match status" value="1"/>
</dbReference>
<keyword evidence="2 5" id="KW-0812">Transmembrane</keyword>
<evidence type="ECO:0000313" key="7">
    <source>
        <dbReference type="Proteomes" id="UP000018936"/>
    </source>
</evidence>
<comment type="caution">
    <text evidence="6">The sequence shown here is derived from an EMBL/GenBank/DDBJ whole genome shotgun (WGS) entry which is preliminary data.</text>
</comment>
<reference evidence="6 7" key="1">
    <citation type="journal article" date="2013" name="Proc. Natl. Acad. Sci. U.S.A.">
        <title>The king cobra genome reveals dynamic gene evolution and adaptation in the snake venom system.</title>
        <authorList>
            <person name="Vonk F.J."/>
            <person name="Casewell N.R."/>
            <person name="Henkel C.V."/>
            <person name="Heimberg A.M."/>
            <person name="Jansen H.J."/>
            <person name="McCleary R.J."/>
            <person name="Kerkkamp H.M."/>
            <person name="Vos R.A."/>
            <person name="Guerreiro I."/>
            <person name="Calvete J.J."/>
            <person name="Wuster W."/>
            <person name="Woods A.E."/>
            <person name="Logan J.M."/>
            <person name="Harrison R.A."/>
            <person name="Castoe T.A."/>
            <person name="de Koning A.P."/>
            <person name="Pollock D.D."/>
            <person name="Yandell M."/>
            <person name="Calderon D."/>
            <person name="Renjifo C."/>
            <person name="Currier R.B."/>
            <person name="Salgado D."/>
            <person name="Pla D."/>
            <person name="Sanz L."/>
            <person name="Hyder A.S."/>
            <person name="Ribeiro J.M."/>
            <person name="Arntzen J.W."/>
            <person name="van den Thillart G.E."/>
            <person name="Boetzer M."/>
            <person name="Pirovano W."/>
            <person name="Dirks R.P."/>
            <person name="Spaink H.P."/>
            <person name="Duboule D."/>
            <person name="McGlinn E."/>
            <person name="Kini R.M."/>
            <person name="Richardson M.K."/>
        </authorList>
    </citation>
    <scope>NUCLEOTIDE SEQUENCE</scope>
    <source>
        <tissue evidence="6">Blood</tissue>
    </source>
</reference>
<comment type="subcellular location">
    <subcellularLocation>
        <location evidence="1">Membrane</location>
        <topology evidence="1">Multi-pass membrane protein</topology>
    </subcellularLocation>
</comment>
<dbReference type="EMBL" id="AZIM01001517">
    <property type="protein sequence ID" value="ETE66615.1"/>
    <property type="molecule type" value="Genomic_DNA"/>
</dbReference>
<name>V8NX26_OPHHA</name>
<evidence type="ECO:0000256" key="3">
    <source>
        <dbReference type="ARBA" id="ARBA00022989"/>
    </source>
</evidence>
<feature type="transmembrane region" description="Helical" evidence="5">
    <location>
        <begin position="62"/>
        <end position="80"/>
    </location>
</feature>
<gene>
    <name evidence="6" type="primary">TMEM114</name>
    <name evidence="6" type="ORF">L345_07599</name>
</gene>
<feature type="transmembrane region" description="Helical" evidence="5">
    <location>
        <begin position="170"/>
        <end position="202"/>
    </location>
</feature>